<evidence type="ECO:0000313" key="2">
    <source>
        <dbReference type="Proteomes" id="UP000294813"/>
    </source>
</evidence>
<dbReference type="InterPro" id="IPR049254">
    <property type="entry name" value="Phage_tail_terminator"/>
</dbReference>
<dbReference type="Pfam" id="PF20765">
    <property type="entry name" value="Phage_tail_terminator_8"/>
    <property type="match status" value="1"/>
</dbReference>
<dbReference type="AlphaFoldDB" id="A0A4R2RLG7"/>
<accession>A0A4R2RLG7</accession>
<dbReference type="EMBL" id="SLXT01000008">
    <property type="protein sequence ID" value="TCP64770.1"/>
    <property type="molecule type" value="Genomic_DNA"/>
</dbReference>
<dbReference type="RefSeq" id="WP_131918910.1">
    <property type="nucleotide sequence ID" value="NZ_JAOQNU010000008.1"/>
</dbReference>
<sequence>MTINQVRDGVIASIRAIFPDKKIYGEAMKQGVTVPCFFVKILLAEQTNEVGRRLKRTVLFDVHYFADTNEEAHEVAEQLYQMGFVTVQGSLLRGKKMRHEIVDGVLHFFVEYEFHLLREVASGPTMQTLEQEANLIG</sequence>
<dbReference type="Proteomes" id="UP000294813">
    <property type="component" value="Unassembled WGS sequence"/>
</dbReference>
<gene>
    <name evidence="1" type="ORF">EDD73_108123</name>
</gene>
<organism evidence="1 2">
    <name type="scientific">Heliophilum fasciatum</name>
    <dbReference type="NCBI Taxonomy" id="35700"/>
    <lineage>
        <taxon>Bacteria</taxon>
        <taxon>Bacillati</taxon>
        <taxon>Bacillota</taxon>
        <taxon>Clostridia</taxon>
        <taxon>Eubacteriales</taxon>
        <taxon>Heliobacteriaceae</taxon>
        <taxon>Heliophilum</taxon>
    </lineage>
</organism>
<evidence type="ECO:0000313" key="1">
    <source>
        <dbReference type="EMBL" id="TCP64770.1"/>
    </source>
</evidence>
<dbReference type="OrthoDB" id="2063617at2"/>
<proteinExistence type="predicted"/>
<reference evidence="1 2" key="1">
    <citation type="submission" date="2019-03" db="EMBL/GenBank/DDBJ databases">
        <title>Genomic Encyclopedia of Type Strains, Phase IV (KMG-IV): sequencing the most valuable type-strain genomes for metagenomic binning, comparative biology and taxonomic classification.</title>
        <authorList>
            <person name="Goeker M."/>
        </authorList>
    </citation>
    <scope>NUCLEOTIDE SEQUENCE [LARGE SCALE GENOMIC DNA]</scope>
    <source>
        <strain evidence="1 2">DSM 11170</strain>
    </source>
</reference>
<protein>
    <submittedName>
        <fullName evidence="1">Uncharacterized protein</fullName>
    </submittedName>
</protein>
<name>A0A4R2RLG7_9FIRM</name>
<comment type="caution">
    <text evidence="1">The sequence shown here is derived from an EMBL/GenBank/DDBJ whole genome shotgun (WGS) entry which is preliminary data.</text>
</comment>
<keyword evidence="2" id="KW-1185">Reference proteome</keyword>